<evidence type="ECO:0000313" key="2">
    <source>
        <dbReference type="Proteomes" id="UP000583556"/>
    </source>
</evidence>
<protein>
    <recommendedName>
        <fullName evidence="3">Lipoprotein</fullName>
    </recommendedName>
</protein>
<comment type="caution">
    <text evidence="1">The sequence shown here is derived from an EMBL/GenBank/DDBJ whole genome shotgun (WGS) entry which is preliminary data.</text>
</comment>
<organism evidence="1 2">
    <name type="scientific">Novosphingobium olei</name>
    <dbReference type="NCBI Taxonomy" id="2728851"/>
    <lineage>
        <taxon>Bacteria</taxon>
        <taxon>Pseudomonadati</taxon>
        <taxon>Pseudomonadota</taxon>
        <taxon>Alphaproteobacteria</taxon>
        <taxon>Sphingomonadales</taxon>
        <taxon>Sphingomonadaceae</taxon>
        <taxon>Novosphingobium</taxon>
    </lineage>
</organism>
<name>A0A7Y0GA49_9SPHN</name>
<sequence>MRRTEALLPLLALAACGRGGEAGPPLRHIDCALAGASDFMPDCTVEETQQNGRTVLVVAAPDGMFRRFEKVADGRGVIAADGVEESMAHWVGDRVLEVSVGRDRYRFPATLKPDTSPSDDATP</sequence>
<reference evidence="1 2" key="1">
    <citation type="submission" date="2020-04" db="EMBL/GenBank/DDBJ databases">
        <title>Novosphingobium sp. TW-4 isolated from soil.</title>
        <authorList>
            <person name="Dahal R.H."/>
            <person name="Chaudhary D.K."/>
        </authorList>
    </citation>
    <scope>NUCLEOTIDE SEQUENCE [LARGE SCALE GENOMIC DNA]</scope>
    <source>
        <strain evidence="1 2">TW-4</strain>
    </source>
</reference>
<gene>
    <name evidence="1" type="ORF">HHL27_14500</name>
</gene>
<dbReference type="Proteomes" id="UP000583556">
    <property type="component" value="Unassembled WGS sequence"/>
</dbReference>
<keyword evidence="2" id="KW-1185">Reference proteome</keyword>
<dbReference type="EMBL" id="JABBGM010000006">
    <property type="protein sequence ID" value="NML94881.1"/>
    <property type="molecule type" value="Genomic_DNA"/>
</dbReference>
<evidence type="ECO:0000313" key="1">
    <source>
        <dbReference type="EMBL" id="NML94881.1"/>
    </source>
</evidence>
<dbReference type="PROSITE" id="PS51257">
    <property type="entry name" value="PROKAR_LIPOPROTEIN"/>
    <property type="match status" value="1"/>
</dbReference>
<proteinExistence type="predicted"/>
<evidence type="ECO:0008006" key="3">
    <source>
        <dbReference type="Google" id="ProtNLM"/>
    </source>
</evidence>
<accession>A0A7Y0GA49</accession>
<dbReference type="AlphaFoldDB" id="A0A7Y0GA49"/>